<evidence type="ECO:0000259" key="4">
    <source>
        <dbReference type="PROSITE" id="PS01124"/>
    </source>
</evidence>
<evidence type="ECO:0000256" key="1">
    <source>
        <dbReference type="ARBA" id="ARBA00023015"/>
    </source>
</evidence>
<comment type="caution">
    <text evidence="5">The sequence shown here is derived from an EMBL/GenBank/DDBJ whole genome shotgun (WGS) entry which is preliminary data.</text>
</comment>
<dbReference type="InterPro" id="IPR018062">
    <property type="entry name" value="HTH_AraC-typ_CS"/>
</dbReference>
<dbReference type="InterPro" id="IPR050959">
    <property type="entry name" value="MarA-like"/>
</dbReference>
<evidence type="ECO:0000313" key="5">
    <source>
        <dbReference type="EMBL" id="GBG07490.1"/>
    </source>
</evidence>
<dbReference type="Pfam" id="PF12833">
    <property type="entry name" value="HTH_18"/>
    <property type="match status" value="1"/>
</dbReference>
<keyword evidence="1" id="KW-0805">Transcription regulation</keyword>
<protein>
    <submittedName>
        <fullName evidence="5">AraC family transcriptional regulator</fullName>
    </submittedName>
</protein>
<dbReference type="GO" id="GO:0003700">
    <property type="term" value="F:DNA-binding transcription factor activity"/>
    <property type="evidence" value="ECO:0007669"/>
    <property type="project" value="InterPro"/>
</dbReference>
<reference evidence="5 6" key="1">
    <citation type="submission" date="2017-08" db="EMBL/GenBank/DDBJ databases">
        <title>Substantial Increase in Enzyme Production by Combined Drug-Resistance Mutations in Paenibacillus agaridevorans.</title>
        <authorList>
            <person name="Tanaka Y."/>
            <person name="Funane K."/>
            <person name="Hosaka T."/>
            <person name="Shiwa Y."/>
            <person name="Fujita N."/>
            <person name="Miyazaki T."/>
            <person name="Yoshikawa H."/>
            <person name="Murakami K."/>
            <person name="Kasahara K."/>
            <person name="Inaoka T."/>
            <person name="Hiraga Y."/>
            <person name="Ochi K."/>
        </authorList>
    </citation>
    <scope>NUCLEOTIDE SEQUENCE [LARGE SCALE GENOMIC DNA]</scope>
    <source>
        <strain evidence="5 6">T-3040</strain>
    </source>
</reference>
<keyword evidence="3" id="KW-0804">Transcription</keyword>
<sequence>MKYHPMIYQALDYIETHLEEELTLEQVAAAAGFSKYHFHRIFLEQVGASVRDYSRSRRLASASALLLYTSEDIIQIAFRSRFESQEAFTRAFKKEYGMPPGRYRKLMESVLYTQDQREENKKMNDNNHVKGWILSGADPSLYEIGMDRETVHMGKVSGYLKSVSATSETQFATIMQQFRSDNYKGKRIKLSAFIQAEKVSAFAGLWMRIDNAAGDTMQFDNMSDRPIQGTASWNLYSIVLDVPSDSASISFGVLLTGQGKVWMDNFAFDIVDERTPSTNMQIGGELRDEPQNLSFEE</sequence>
<keyword evidence="2" id="KW-0238">DNA-binding</keyword>
<dbReference type="EMBL" id="BDQX01000098">
    <property type="protein sequence ID" value="GBG07490.1"/>
    <property type="molecule type" value="Genomic_DNA"/>
</dbReference>
<dbReference type="Proteomes" id="UP000245202">
    <property type="component" value="Unassembled WGS sequence"/>
</dbReference>
<dbReference type="PROSITE" id="PS01124">
    <property type="entry name" value="HTH_ARAC_FAMILY_2"/>
    <property type="match status" value="1"/>
</dbReference>
<dbReference type="Gene3D" id="2.60.120.260">
    <property type="entry name" value="Galactose-binding domain-like"/>
    <property type="match status" value="1"/>
</dbReference>
<dbReference type="PRINTS" id="PR00032">
    <property type="entry name" value="HTHARAC"/>
</dbReference>
<evidence type="ECO:0000313" key="6">
    <source>
        <dbReference type="Proteomes" id="UP000245202"/>
    </source>
</evidence>
<evidence type="ECO:0000256" key="2">
    <source>
        <dbReference type="ARBA" id="ARBA00023125"/>
    </source>
</evidence>
<feature type="domain" description="HTH araC/xylS-type" evidence="4">
    <location>
        <begin position="8"/>
        <end position="106"/>
    </location>
</feature>
<organism evidence="5 6">
    <name type="scientific">Paenibacillus agaridevorans</name>
    <dbReference type="NCBI Taxonomy" id="171404"/>
    <lineage>
        <taxon>Bacteria</taxon>
        <taxon>Bacillati</taxon>
        <taxon>Bacillota</taxon>
        <taxon>Bacilli</taxon>
        <taxon>Bacillales</taxon>
        <taxon>Paenibacillaceae</taxon>
        <taxon>Paenibacillus</taxon>
    </lineage>
</organism>
<dbReference type="SUPFAM" id="SSF46689">
    <property type="entry name" value="Homeodomain-like"/>
    <property type="match status" value="2"/>
</dbReference>
<dbReference type="PROSITE" id="PS00041">
    <property type="entry name" value="HTH_ARAC_FAMILY_1"/>
    <property type="match status" value="1"/>
</dbReference>
<proteinExistence type="predicted"/>
<dbReference type="InterPro" id="IPR020449">
    <property type="entry name" value="Tscrpt_reg_AraC-type_HTH"/>
</dbReference>
<name>A0A2R5ELF6_9BACL</name>
<gene>
    <name evidence="5" type="ORF">PAT3040_02042</name>
</gene>
<dbReference type="SMART" id="SM00342">
    <property type="entry name" value="HTH_ARAC"/>
    <property type="match status" value="1"/>
</dbReference>
<keyword evidence="6" id="KW-1185">Reference proteome</keyword>
<dbReference type="PANTHER" id="PTHR47504">
    <property type="entry name" value="RIGHT ORIGIN-BINDING PROTEIN"/>
    <property type="match status" value="1"/>
</dbReference>
<dbReference type="RefSeq" id="WP_373863936.1">
    <property type="nucleotide sequence ID" value="NZ_BDQX01000098.1"/>
</dbReference>
<evidence type="ECO:0000256" key="3">
    <source>
        <dbReference type="ARBA" id="ARBA00023163"/>
    </source>
</evidence>
<dbReference type="PANTHER" id="PTHR47504:SF6">
    <property type="entry name" value="ARAC-FAMILY TRANSCRIPTIONAL REGULATOR"/>
    <property type="match status" value="1"/>
</dbReference>
<dbReference type="InterPro" id="IPR018060">
    <property type="entry name" value="HTH_AraC"/>
</dbReference>
<dbReference type="AlphaFoldDB" id="A0A2R5ELF6"/>
<accession>A0A2R5ELF6</accession>
<dbReference type="GO" id="GO:0043565">
    <property type="term" value="F:sequence-specific DNA binding"/>
    <property type="evidence" value="ECO:0007669"/>
    <property type="project" value="InterPro"/>
</dbReference>
<dbReference type="Gene3D" id="1.10.10.60">
    <property type="entry name" value="Homeodomain-like"/>
    <property type="match status" value="2"/>
</dbReference>
<dbReference type="InterPro" id="IPR009057">
    <property type="entry name" value="Homeodomain-like_sf"/>
</dbReference>